<dbReference type="PANTHER" id="PTHR43540:SF14">
    <property type="entry name" value="ISOCHORISMATASE"/>
    <property type="match status" value="1"/>
</dbReference>
<protein>
    <submittedName>
        <fullName evidence="3">Cysteine hydrolase</fullName>
    </submittedName>
</protein>
<dbReference type="AlphaFoldDB" id="A0A2S9I9Z9"/>
<reference evidence="3 4" key="1">
    <citation type="submission" date="2017-10" db="EMBL/GenBank/DDBJ databases">
        <title>Draft genome of two endophytic bacteria isolated from 'guarana' Paullinia cupana (Mart.) Ducke.</title>
        <authorList>
            <person name="Siqueira K.A."/>
            <person name="Liotti R.G."/>
            <person name="Mendes T.A."/>
            <person name="Soares M.A."/>
        </authorList>
    </citation>
    <scope>NUCLEOTIDE SEQUENCE [LARGE SCALE GENOMIC DNA]</scope>
    <source>
        <strain evidence="3 4">342</strain>
    </source>
</reference>
<evidence type="ECO:0000256" key="1">
    <source>
        <dbReference type="ARBA" id="ARBA00022801"/>
    </source>
</evidence>
<dbReference type="CDD" id="cd01014">
    <property type="entry name" value="nicotinamidase_related"/>
    <property type="match status" value="1"/>
</dbReference>
<organism evidence="3 4">
    <name type="scientific">Pantoea coffeiphila</name>
    <dbReference type="NCBI Taxonomy" id="1465635"/>
    <lineage>
        <taxon>Bacteria</taxon>
        <taxon>Pseudomonadati</taxon>
        <taxon>Pseudomonadota</taxon>
        <taxon>Gammaproteobacteria</taxon>
        <taxon>Enterobacterales</taxon>
        <taxon>Erwiniaceae</taxon>
        <taxon>Pantoea</taxon>
    </lineage>
</organism>
<comment type="caution">
    <text evidence="3">The sequence shown here is derived from an EMBL/GenBank/DDBJ whole genome shotgun (WGS) entry which is preliminary data.</text>
</comment>
<dbReference type="GO" id="GO:0016787">
    <property type="term" value="F:hydrolase activity"/>
    <property type="evidence" value="ECO:0007669"/>
    <property type="project" value="UniProtKB-KW"/>
</dbReference>
<accession>A0A2S9I9Z9</accession>
<dbReference type="Pfam" id="PF00857">
    <property type="entry name" value="Isochorismatase"/>
    <property type="match status" value="1"/>
</dbReference>
<dbReference type="RefSeq" id="WP_105593608.1">
    <property type="nucleotide sequence ID" value="NZ_PDET01000010.1"/>
</dbReference>
<dbReference type="Proteomes" id="UP000239181">
    <property type="component" value="Unassembled WGS sequence"/>
</dbReference>
<evidence type="ECO:0000259" key="2">
    <source>
        <dbReference type="Pfam" id="PF00857"/>
    </source>
</evidence>
<dbReference type="PANTHER" id="PTHR43540">
    <property type="entry name" value="PEROXYUREIDOACRYLATE/UREIDOACRYLATE AMIDOHYDROLASE-RELATED"/>
    <property type="match status" value="1"/>
</dbReference>
<dbReference type="SUPFAM" id="SSF52499">
    <property type="entry name" value="Isochorismatase-like hydrolases"/>
    <property type="match status" value="1"/>
</dbReference>
<sequence>MPDASALLVIDMQAGLLHAPQPPHQKEQLIAHTVGLIHAARAAQSPVFFARHTGPEGSPIAAGSPLWQLADELPLEAGDRYFNKTRPSCFFNTSLLAELQQAQVKRLVIVGMKTDYCVDTTCRAAVDLGFDVVLVSDAHSTTDNAVLSAAQIVAHHNATLAGPFVTLLATDDVIF</sequence>
<dbReference type="InterPro" id="IPR036380">
    <property type="entry name" value="Isochorismatase-like_sf"/>
</dbReference>
<feature type="domain" description="Isochorismatase-like" evidence="2">
    <location>
        <begin position="5"/>
        <end position="144"/>
    </location>
</feature>
<name>A0A2S9I9Z9_9GAMM</name>
<keyword evidence="1 3" id="KW-0378">Hydrolase</keyword>
<dbReference type="Gene3D" id="3.40.50.850">
    <property type="entry name" value="Isochorismatase-like"/>
    <property type="match status" value="1"/>
</dbReference>
<dbReference type="OrthoDB" id="1157330at2"/>
<dbReference type="EMBL" id="PDET01000010">
    <property type="protein sequence ID" value="PRD14544.1"/>
    <property type="molecule type" value="Genomic_DNA"/>
</dbReference>
<evidence type="ECO:0000313" key="3">
    <source>
        <dbReference type="EMBL" id="PRD14544.1"/>
    </source>
</evidence>
<dbReference type="InterPro" id="IPR050272">
    <property type="entry name" value="Isochorismatase-like_hydrls"/>
</dbReference>
<gene>
    <name evidence="3" type="ORF">CQW29_15360</name>
</gene>
<evidence type="ECO:0000313" key="4">
    <source>
        <dbReference type="Proteomes" id="UP000239181"/>
    </source>
</evidence>
<keyword evidence="4" id="KW-1185">Reference proteome</keyword>
<proteinExistence type="predicted"/>
<dbReference type="InterPro" id="IPR000868">
    <property type="entry name" value="Isochorismatase-like_dom"/>
</dbReference>